<protein>
    <submittedName>
        <fullName evidence="3">Uncharacterized protein</fullName>
    </submittedName>
</protein>
<evidence type="ECO:0000313" key="4">
    <source>
        <dbReference type="Proteomes" id="UP000443090"/>
    </source>
</evidence>
<feature type="transmembrane region" description="Helical" evidence="2">
    <location>
        <begin position="542"/>
        <end position="569"/>
    </location>
</feature>
<accession>A0A8H8RTZ8</accession>
<name>A0A8H8RTZ8_9HELO</name>
<sequence>MFSNSRNRNQKQQHYVSRPADDLETARQASLWPLPLRISAVPALYSEKNQQYATNSIINTSPASESIASWPARLVAFVRGRLYELRVFPRWVIGIELEQAWGELCECACKSIERAESLLKVEQLSHPEFRRQFLSHAFSRCSCRDFRVSEISNSSIASLGGSQLSDRAGQKQSRSSELRNYPRVRVEKLNYLGREQTSSSAKSQLAQGYRIFDRKTASFSFTWQRTAPRYNGGIDNFLWERHSLPPACDYAEIFFQDDRASPAPRRVLITCSTTSEAQGISSIMDDLKFFLKSRKADDPNMWPFMLLLQSNPHSDGYSVLPIFIVLQEIIVDTANFLQQASDEIMRLSFSGRNHASVSKVQYLCHLDDCRESALMGVIHAYSIVKDLTSILKGRNQNQTPDSIEAEFLKEKQRDMEFLIEQLEEDLKDRIRFESIQMKEHRMLVQCRQISTLTYLAFIFLPLIFVTGMLSMNVSNPTSVFHNHTHSNSNLAPQTTSFLRRQEPATSALVPVASSVLVGAQNMNNTTALLSSKPQAYIWPFNLFFGLTITFSILSVTLPLIGPNLLRVLLRPYRRDIRS</sequence>
<organism evidence="3 4">
    <name type="scientific">Lachnellula occidentalis</name>
    <dbReference type="NCBI Taxonomy" id="215460"/>
    <lineage>
        <taxon>Eukaryota</taxon>
        <taxon>Fungi</taxon>
        <taxon>Dikarya</taxon>
        <taxon>Ascomycota</taxon>
        <taxon>Pezizomycotina</taxon>
        <taxon>Leotiomycetes</taxon>
        <taxon>Helotiales</taxon>
        <taxon>Lachnaceae</taxon>
        <taxon>Lachnellula</taxon>
    </lineage>
</organism>
<proteinExistence type="predicted"/>
<keyword evidence="4" id="KW-1185">Reference proteome</keyword>
<dbReference type="AlphaFoldDB" id="A0A8H8RTZ8"/>
<dbReference type="OrthoDB" id="3231000at2759"/>
<evidence type="ECO:0000313" key="3">
    <source>
        <dbReference type="EMBL" id="TVY39590.1"/>
    </source>
</evidence>
<evidence type="ECO:0000256" key="2">
    <source>
        <dbReference type="SAM" id="Phobius"/>
    </source>
</evidence>
<gene>
    <name evidence="3" type="ORF">LOCC1_G006264</name>
</gene>
<keyword evidence="2" id="KW-1133">Transmembrane helix</keyword>
<reference evidence="3 4" key="1">
    <citation type="submission" date="2018-05" db="EMBL/GenBank/DDBJ databases">
        <title>Genome sequencing and assembly of the regulated plant pathogen Lachnellula willkommii and related sister species for the development of diagnostic species identification markers.</title>
        <authorList>
            <person name="Giroux E."/>
            <person name="Bilodeau G."/>
        </authorList>
    </citation>
    <scope>NUCLEOTIDE SEQUENCE [LARGE SCALE GENOMIC DNA]</scope>
    <source>
        <strain evidence="3 4">CBS 160.35</strain>
    </source>
</reference>
<dbReference type="EMBL" id="QGMI01000511">
    <property type="protein sequence ID" value="TVY39590.1"/>
    <property type="molecule type" value="Genomic_DNA"/>
</dbReference>
<comment type="caution">
    <text evidence="3">The sequence shown here is derived from an EMBL/GenBank/DDBJ whole genome shotgun (WGS) entry which is preliminary data.</text>
</comment>
<feature type="transmembrane region" description="Helical" evidence="2">
    <location>
        <begin position="451"/>
        <end position="471"/>
    </location>
</feature>
<feature type="region of interest" description="Disordered" evidence="1">
    <location>
        <begin position="1"/>
        <end position="22"/>
    </location>
</feature>
<dbReference type="Proteomes" id="UP000443090">
    <property type="component" value="Unassembled WGS sequence"/>
</dbReference>
<keyword evidence="2" id="KW-0472">Membrane</keyword>
<feature type="compositionally biased region" description="Polar residues" evidence="1">
    <location>
        <begin position="1"/>
        <end position="15"/>
    </location>
</feature>
<keyword evidence="2" id="KW-0812">Transmembrane</keyword>
<evidence type="ECO:0000256" key="1">
    <source>
        <dbReference type="SAM" id="MobiDB-lite"/>
    </source>
</evidence>